<keyword evidence="3" id="KW-1185">Reference proteome</keyword>
<proteinExistence type="predicted"/>
<sequence>MVAHVVGEVDVSMVGHLRDEPAEVAAAGALNMVLDGAGITYLGAVGISALLAERDSASARSGSFCSASIAPAVTRPLVALGLLRLLGEYDDLGSALAELICHRAAP</sequence>
<evidence type="ECO:0000313" key="2">
    <source>
        <dbReference type="EMBL" id="MFC4833813.1"/>
    </source>
</evidence>
<evidence type="ECO:0000259" key="1">
    <source>
        <dbReference type="PROSITE" id="PS50801"/>
    </source>
</evidence>
<dbReference type="EMBL" id="JBHSIM010000034">
    <property type="protein sequence ID" value="MFC4833813.1"/>
    <property type="molecule type" value="Genomic_DNA"/>
</dbReference>
<name>A0ABV9RJ73_9PSEU</name>
<comment type="caution">
    <text evidence="2">The sequence shown here is derived from an EMBL/GenBank/DDBJ whole genome shotgun (WGS) entry which is preliminary data.</text>
</comment>
<evidence type="ECO:0000313" key="3">
    <source>
        <dbReference type="Proteomes" id="UP001595909"/>
    </source>
</evidence>
<dbReference type="Pfam" id="PF01740">
    <property type="entry name" value="STAS"/>
    <property type="match status" value="1"/>
</dbReference>
<gene>
    <name evidence="2" type="ORF">ACFPEL_15470</name>
</gene>
<dbReference type="RefSeq" id="WP_274188589.1">
    <property type="nucleotide sequence ID" value="NZ_BAABHN010000034.1"/>
</dbReference>
<dbReference type="InterPro" id="IPR036513">
    <property type="entry name" value="STAS_dom_sf"/>
</dbReference>
<accession>A0ABV9RJ73</accession>
<dbReference type="InterPro" id="IPR002645">
    <property type="entry name" value="STAS_dom"/>
</dbReference>
<reference evidence="3" key="1">
    <citation type="journal article" date="2019" name="Int. J. Syst. Evol. Microbiol.">
        <title>The Global Catalogue of Microorganisms (GCM) 10K type strain sequencing project: providing services to taxonomists for standard genome sequencing and annotation.</title>
        <authorList>
            <consortium name="The Broad Institute Genomics Platform"/>
            <consortium name="The Broad Institute Genome Sequencing Center for Infectious Disease"/>
            <person name="Wu L."/>
            <person name="Ma J."/>
        </authorList>
    </citation>
    <scope>NUCLEOTIDE SEQUENCE [LARGE SCALE GENOMIC DNA]</scope>
    <source>
        <strain evidence="3">CCUG 50347</strain>
    </source>
</reference>
<protein>
    <submittedName>
        <fullName evidence="2">STAS domain-containing protein</fullName>
    </submittedName>
</protein>
<dbReference type="Gene3D" id="3.30.750.24">
    <property type="entry name" value="STAS domain"/>
    <property type="match status" value="1"/>
</dbReference>
<dbReference type="PROSITE" id="PS50801">
    <property type="entry name" value="STAS"/>
    <property type="match status" value="1"/>
</dbReference>
<dbReference type="SUPFAM" id="SSF52091">
    <property type="entry name" value="SpoIIaa-like"/>
    <property type="match status" value="1"/>
</dbReference>
<feature type="domain" description="STAS" evidence="1">
    <location>
        <begin position="1"/>
        <end position="99"/>
    </location>
</feature>
<dbReference type="Proteomes" id="UP001595909">
    <property type="component" value="Unassembled WGS sequence"/>
</dbReference>
<organism evidence="2 3">
    <name type="scientific">Actinomycetospora chibensis</name>
    <dbReference type="NCBI Taxonomy" id="663606"/>
    <lineage>
        <taxon>Bacteria</taxon>
        <taxon>Bacillati</taxon>
        <taxon>Actinomycetota</taxon>
        <taxon>Actinomycetes</taxon>
        <taxon>Pseudonocardiales</taxon>
        <taxon>Pseudonocardiaceae</taxon>
        <taxon>Actinomycetospora</taxon>
    </lineage>
</organism>